<protein>
    <submittedName>
        <fullName evidence="1">Uncharacterized protein</fullName>
    </submittedName>
</protein>
<organism evidence="1 2">
    <name type="scientific">Synaphobranchus kaupii</name>
    <name type="common">Kaup's arrowtooth eel</name>
    <dbReference type="NCBI Taxonomy" id="118154"/>
    <lineage>
        <taxon>Eukaryota</taxon>
        <taxon>Metazoa</taxon>
        <taxon>Chordata</taxon>
        <taxon>Craniata</taxon>
        <taxon>Vertebrata</taxon>
        <taxon>Euteleostomi</taxon>
        <taxon>Actinopterygii</taxon>
        <taxon>Neopterygii</taxon>
        <taxon>Teleostei</taxon>
        <taxon>Anguilliformes</taxon>
        <taxon>Synaphobranchidae</taxon>
        <taxon>Synaphobranchus</taxon>
    </lineage>
</organism>
<dbReference type="AlphaFoldDB" id="A0A9Q1GFF2"/>
<reference evidence="1" key="1">
    <citation type="journal article" date="2023" name="Science">
        <title>Genome structures resolve the early diversification of teleost fishes.</title>
        <authorList>
            <person name="Parey E."/>
            <person name="Louis A."/>
            <person name="Montfort J."/>
            <person name="Bouchez O."/>
            <person name="Roques C."/>
            <person name="Iampietro C."/>
            <person name="Lluch J."/>
            <person name="Castinel A."/>
            <person name="Donnadieu C."/>
            <person name="Desvignes T."/>
            <person name="Floi Bucao C."/>
            <person name="Jouanno E."/>
            <person name="Wen M."/>
            <person name="Mejri S."/>
            <person name="Dirks R."/>
            <person name="Jansen H."/>
            <person name="Henkel C."/>
            <person name="Chen W.J."/>
            <person name="Zahm M."/>
            <person name="Cabau C."/>
            <person name="Klopp C."/>
            <person name="Thompson A.W."/>
            <person name="Robinson-Rechavi M."/>
            <person name="Braasch I."/>
            <person name="Lecointre G."/>
            <person name="Bobe J."/>
            <person name="Postlethwait J.H."/>
            <person name="Berthelot C."/>
            <person name="Roest Crollius H."/>
            <person name="Guiguen Y."/>
        </authorList>
    </citation>
    <scope>NUCLEOTIDE SEQUENCE</scope>
    <source>
        <strain evidence="1">WJC10195</strain>
    </source>
</reference>
<name>A0A9Q1GFF2_SYNKA</name>
<dbReference type="EMBL" id="JAINUF010000001">
    <property type="protein sequence ID" value="KAJ8382912.1"/>
    <property type="molecule type" value="Genomic_DNA"/>
</dbReference>
<proteinExistence type="predicted"/>
<accession>A0A9Q1GFF2</accession>
<evidence type="ECO:0000313" key="2">
    <source>
        <dbReference type="Proteomes" id="UP001152622"/>
    </source>
</evidence>
<sequence>MCRAEAFHCSQTQRETLDANSNESRCLREEDGFLSLADSSRTTCFYSRPSSGSLRKCSLFGACVWNKNVQLFLTGETKDKTPLDFHRDFDLDIFFQGSN</sequence>
<gene>
    <name evidence="1" type="ORF">SKAU_G00036900</name>
</gene>
<dbReference type="OrthoDB" id="10475313at2759"/>
<comment type="caution">
    <text evidence="1">The sequence shown here is derived from an EMBL/GenBank/DDBJ whole genome shotgun (WGS) entry which is preliminary data.</text>
</comment>
<dbReference type="Proteomes" id="UP001152622">
    <property type="component" value="Chromosome 1"/>
</dbReference>
<keyword evidence="2" id="KW-1185">Reference proteome</keyword>
<evidence type="ECO:0000313" key="1">
    <source>
        <dbReference type="EMBL" id="KAJ8382912.1"/>
    </source>
</evidence>